<reference evidence="3" key="2">
    <citation type="submission" date="2020-09" db="EMBL/GenBank/DDBJ databases">
        <authorList>
            <person name="Sun Q."/>
            <person name="Zhou Y."/>
        </authorList>
    </citation>
    <scope>NUCLEOTIDE SEQUENCE</scope>
    <source>
        <strain evidence="3">CGMCC 1.15082</strain>
    </source>
</reference>
<gene>
    <name evidence="3" type="ORF">GCM10011491_24660</name>
</gene>
<proteinExistence type="predicted"/>
<evidence type="ECO:0000313" key="3">
    <source>
        <dbReference type="EMBL" id="GGA95406.1"/>
    </source>
</evidence>
<feature type="region of interest" description="Disordered" evidence="1">
    <location>
        <begin position="1"/>
        <end position="33"/>
    </location>
</feature>
<keyword evidence="2" id="KW-0812">Transmembrane</keyword>
<comment type="caution">
    <text evidence="3">The sequence shown here is derived from an EMBL/GenBank/DDBJ whole genome shotgun (WGS) entry which is preliminary data.</text>
</comment>
<keyword evidence="4" id="KW-1185">Reference proteome</keyword>
<evidence type="ECO:0000256" key="1">
    <source>
        <dbReference type="SAM" id="MobiDB-lite"/>
    </source>
</evidence>
<evidence type="ECO:0000313" key="4">
    <source>
        <dbReference type="Proteomes" id="UP000646478"/>
    </source>
</evidence>
<sequence length="93" mass="9558">MPTRTHPACPAGEIAPFPPPYGEGGWPEGSGGGGDACATFVSKSAPVTTLIRPLVSVRISLKQRPLAVILGLVPLLSGWIVLDKGHGIDSTSE</sequence>
<feature type="compositionally biased region" description="Gly residues" evidence="1">
    <location>
        <begin position="22"/>
        <end position="33"/>
    </location>
</feature>
<keyword evidence="2" id="KW-1133">Transmembrane helix</keyword>
<feature type="transmembrane region" description="Helical" evidence="2">
    <location>
        <begin position="66"/>
        <end position="82"/>
    </location>
</feature>
<keyword evidence="2" id="KW-0472">Membrane</keyword>
<dbReference type="AlphaFoldDB" id="A0A916SEN6"/>
<reference evidence="3" key="1">
    <citation type="journal article" date="2014" name="Int. J. Syst. Evol. Microbiol.">
        <title>Complete genome sequence of Corynebacterium casei LMG S-19264T (=DSM 44701T), isolated from a smear-ripened cheese.</title>
        <authorList>
            <consortium name="US DOE Joint Genome Institute (JGI-PGF)"/>
            <person name="Walter F."/>
            <person name="Albersmeier A."/>
            <person name="Kalinowski J."/>
            <person name="Ruckert C."/>
        </authorList>
    </citation>
    <scope>NUCLEOTIDE SEQUENCE</scope>
    <source>
        <strain evidence="3">CGMCC 1.15082</strain>
    </source>
</reference>
<name>A0A916SEN6_9HYPH</name>
<protein>
    <submittedName>
        <fullName evidence="3">Uncharacterized protein</fullName>
    </submittedName>
</protein>
<dbReference type="Proteomes" id="UP000646478">
    <property type="component" value="Unassembled WGS sequence"/>
</dbReference>
<accession>A0A916SEN6</accession>
<dbReference type="EMBL" id="BMHH01000009">
    <property type="protein sequence ID" value="GGA95406.1"/>
    <property type="molecule type" value="Genomic_DNA"/>
</dbReference>
<evidence type="ECO:0000256" key="2">
    <source>
        <dbReference type="SAM" id="Phobius"/>
    </source>
</evidence>
<organism evidence="3 4">
    <name type="scientific">Brucella endophytica</name>
    <dbReference type="NCBI Taxonomy" id="1963359"/>
    <lineage>
        <taxon>Bacteria</taxon>
        <taxon>Pseudomonadati</taxon>
        <taxon>Pseudomonadota</taxon>
        <taxon>Alphaproteobacteria</taxon>
        <taxon>Hyphomicrobiales</taxon>
        <taxon>Brucellaceae</taxon>
        <taxon>Brucella/Ochrobactrum group</taxon>
        <taxon>Brucella</taxon>
    </lineage>
</organism>